<comment type="catalytic activity">
    <reaction evidence="1">
        <text>[protein]-peptidylproline (omega=180) = [protein]-peptidylproline (omega=0)</text>
        <dbReference type="Rhea" id="RHEA:16237"/>
        <dbReference type="Rhea" id="RHEA-COMP:10747"/>
        <dbReference type="Rhea" id="RHEA-COMP:10748"/>
        <dbReference type="ChEBI" id="CHEBI:83833"/>
        <dbReference type="ChEBI" id="CHEBI:83834"/>
        <dbReference type="EC" id="5.2.1.8"/>
    </reaction>
</comment>
<dbReference type="GO" id="GO:0003755">
    <property type="term" value="F:peptidyl-prolyl cis-trans isomerase activity"/>
    <property type="evidence" value="ECO:0007669"/>
    <property type="project" value="UniProtKB-KW"/>
</dbReference>
<keyword evidence="4 5" id="KW-0413">Isomerase</keyword>
<dbReference type="SMART" id="SM00456">
    <property type="entry name" value="WW"/>
    <property type="match status" value="1"/>
</dbReference>
<dbReference type="Gene3D" id="3.10.50.40">
    <property type="match status" value="1"/>
</dbReference>
<dbReference type="EMBL" id="CP089276">
    <property type="protein sequence ID" value="USP77454.1"/>
    <property type="molecule type" value="Genomic_DNA"/>
</dbReference>
<organism evidence="9 10">
    <name type="scientific">Curvularia clavata</name>
    <dbReference type="NCBI Taxonomy" id="95742"/>
    <lineage>
        <taxon>Eukaryota</taxon>
        <taxon>Fungi</taxon>
        <taxon>Dikarya</taxon>
        <taxon>Ascomycota</taxon>
        <taxon>Pezizomycotina</taxon>
        <taxon>Dothideomycetes</taxon>
        <taxon>Pleosporomycetidae</taxon>
        <taxon>Pleosporales</taxon>
        <taxon>Pleosporineae</taxon>
        <taxon>Pleosporaceae</taxon>
        <taxon>Curvularia</taxon>
    </lineage>
</organism>
<feature type="compositionally biased region" description="Polar residues" evidence="6">
    <location>
        <begin position="406"/>
        <end position="417"/>
    </location>
</feature>
<evidence type="ECO:0000256" key="6">
    <source>
        <dbReference type="SAM" id="MobiDB-lite"/>
    </source>
</evidence>
<evidence type="ECO:0000259" key="8">
    <source>
        <dbReference type="PROSITE" id="PS50198"/>
    </source>
</evidence>
<dbReference type="AlphaFoldDB" id="A0A9Q9DT68"/>
<dbReference type="Pfam" id="PF00639">
    <property type="entry name" value="Rotamase"/>
    <property type="match status" value="1"/>
</dbReference>
<dbReference type="GO" id="GO:0005634">
    <property type="term" value="C:nucleus"/>
    <property type="evidence" value="ECO:0007669"/>
    <property type="project" value="TreeGrafter"/>
</dbReference>
<dbReference type="SUPFAM" id="SSF54534">
    <property type="entry name" value="FKBP-like"/>
    <property type="match status" value="1"/>
</dbReference>
<reference evidence="9" key="1">
    <citation type="submission" date="2021-12" db="EMBL/GenBank/DDBJ databases">
        <title>Curvularia clavata genome.</title>
        <authorList>
            <person name="Cao Y."/>
        </authorList>
    </citation>
    <scope>NUCLEOTIDE SEQUENCE</scope>
    <source>
        <strain evidence="9">Yc1106</strain>
    </source>
</reference>
<dbReference type="FunFam" id="2.20.70.10:FF:000066">
    <property type="entry name" value="Peptidyl-prolyl cis-trans isomerase"/>
    <property type="match status" value="1"/>
</dbReference>
<feature type="region of interest" description="Disordered" evidence="6">
    <location>
        <begin position="398"/>
        <end position="447"/>
    </location>
</feature>
<dbReference type="PROSITE" id="PS50020">
    <property type="entry name" value="WW_DOMAIN_2"/>
    <property type="match status" value="1"/>
</dbReference>
<accession>A0A9Q9DT68</accession>
<protein>
    <recommendedName>
        <fullName evidence="2">peptidylprolyl isomerase</fullName>
        <ecNumber evidence="2">5.2.1.8</ecNumber>
    </recommendedName>
</protein>
<keyword evidence="3 5" id="KW-0697">Rotamase</keyword>
<dbReference type="InterPro" id="IPR000297">
    <property type="entry name" value="PPIase_PpiC"/>
</dbReference>
<dbReference type="FunFam" id="3.10.50.40:FF:000026">
    <property type="entry name" value="Peptidyl-prolyl cis-trans isomerase"/>
    <property type="match status" value="1"/>
</dbReference>
<evidence type="ECO:0000313" key="10">
    <source>
        <dbReference type="Proteomes" id="UP001056012"/>
    </source>
</evidence>
<evidence type="ECO:0000259" key="7">
    <source>
        <dbReference type="PROSITE" id="PS50020"/>
    </source>
</evidence>
<dbReference type="PROSITE" id="PS01159">
    <property type="entry name" value="WW_DOMAIN_1"/>
    <property type="match status" value="1"/>
</dbReference>
<dbReference type="GO" id="GO:0005829">
    <property type="term" value="C:cytosol"/>
    <property type="evidence" value="ECO:0007669"/>
    <property type="project" value="TreeGrafter"/>
</dbReference>
<dbReference type="InterPro" id="IPR001202">
    <property type="entry name" value="WW_dom"/>
</dbReference>
<evidence type="ECO:0000256" key="1">
    <source>
        <dbReference type="ARBA" id="ARBA00000971"/>
    </source>
</evidence>
<dbReference type="InterPro" id="IPR046357">
    <property type="entry name" value="PPIase_dom_sf"/>
</dbReference>
<evidence type="ECO:0000256" key="2">
    <source>
        <dbReference type="ARBA" id="ARBA00013194"/>
    </source>
</evidence>
<dbReference type="InterPro" id="IPR036020">
    <property type="entry name" value="WW_dom_sf"/>
</dbReference>
<dbReference type="GO" id="GO:0060261">
    <property type="term" value="P:positive regulation of transcription initiation by RNA polymerase II"/>
    <property type="evidence" value="ECO:0007669"/>
    <property type="project" value="UniProtKB-ARBA"/>
</dbReference>
<feature type="domain" description="WW" evidence="7">
    <location>
        <begin position="6"/>
        <end position="40"/>
    </location>
</feature>
<feature type="domain" description="PpiC" evidence="8">
    <location>
        <begin position="68"/>
        <end position="187"/>
    </location>
</feature>
<dbReference type="PANTHER" id="PTHR10657">
    <property type="entry name" value="PEPTIDYL-PROLYL CIS-TRANS ISOMERASE"/>
    <property type="match status" value="1"/>
</dbReference>
<sequence length="559" mass="61029">MSSAETGLPEGWEVRRSNTKNLPYYFHAQTKDSRWEPPAGTDPEKLKAYMAANHSSKGVAPAAHAPTEGKIRCAHLLVKHRDSRRPASWREPNITRSVEEARQMIQKYHEQIKAYEQGQNDPNAKSLSELATTESDCSSARKGGDLGFFGKGDMQKEFEQAAFALEKGQVSDMVETASGVHLIQSPDAILLSFPSTSSHLTHFSVSLYLWLQNLRPLPTNTHAGPSVPSPAIETSGPSTTPARLRGALLLYSTLHCLSPTPATVHHIPRQLLFSLSLPPAMATPQSPLPVYNNPAMPRRDSCRSLSRSSSYLNAARAAAAPKDGDAFSYNPAHLRHWYCPQELWDRLPEQVQSSLAALQHAGAAVLTGFERLDKHLEGSEDSDCDTSRLAPEDALAQLDQLPSPRLRTTSNASSVFQSDSSTPLTSASSASHSGSASPLESPVPVSQLMCPGSPLSLGLSERSRSRERSFSTPLKSHDAYYAVELSHLRTEALPRLRHKTYKVDTAWSEAKPHMHPDDVNAFENWLAEKKCAILSLSERGKRLATAVGIANTGLGWCAP</sequence>
<dbReference type="InterPro" id="IPR051370">
    <property type="entry name" value="PPIase_Pin1"/>
</dbReference>
<proteinExistence type="predicted"/>
<dbReference type="EC" id="5.2.1.8" evidence="2"/>
<dbReference type="Pfam" id="PF00397">
    <property type="entry name" value="WW"/>
    <property type="match status" value="1"/>
</dbReference>
<evidence type="ECO:0000256" key="5">
    <source>
        <dbReference type="PROSITE-ProRule" id="PRU00278"/>
    </source>
</evidence>
<name>A0A9Q9DT68_CURCL</name>
<dbReference type="PANTHER" id="PTHR10657:SF4">
    <property type="entry name" value="PEPTIDYL-PROLYL CIS-TRANS ISOMERASE-RELATED"/>
    <property type="match status" value="1"/>
</dbReference>
<evidence type="ECO:0000256" key="4">
    <source>
        <dbReference type="ARBA" id="ARBA00023235"/>
    </source>
</evidence>
<dbReference type="OrthoDB" id="2530521at2759"/>
<dbReference type="SUPFAM" id="SSF51045">
    <property type="entry name" value="WW domain"/>
    <property type="match status" value="1"/>
</dbReference>
<dbReference type="VEuPathDB" id="FungiDB:yc1106_04728"/>
<evidence type="ECO:0000313" key="9">
    <source>
        <dbReference type="EMBL" id="USP77454.1"/>
    </source>
</evidence>
<dbReference type="PROSITE" id="PS50198">
    <property type="entry name" value="PPIC_PPIASE_2"/>
    <property type="match status" value="1"/>
</dbReference>
<evidence type="ECO:0000256" key="3">
    <source>
        <dbReference type="ARBA" id="ARBA00023110"/>
    </source>
</evidence>
<dbReference type="Gene3D" id="2.20.70.10">
    <property type="match status" value="1"/>
</dbReference>
<feature type="compositionally biased region" description="Low complexity" evidence="6">
    <location>
        <begin position="418"/>
        <end position="442"/>
    </location>
</feature>
<dbReference type="Proteomes" id="UP001056012">
    <property type="component" value="Chromosome 3"/>
</dbReference>
<gene>
    <name evidence="9" type="ORF">yc1106_04728</name>
</gene>
<dbReference type="CDD" id="cd00201">
    <property type="entry name" value="WW"/>
    <property type="match status" value="1"/>
</dbReference>
<keyword evidence="10" id="KW-1185">Reference proteome</keyword>